<dbReference type="Pfam" id="PF08984">
    <property type="entry name" value="DUF1858"/>
    <property type="match status" value="1"/>
</dbReference>
<keyword evidence="3" id="KW-1185">Reference proteome</keyword>
<name>A0A1S6IVY6_9FIRM</name>
<dbReference type="EMBL" id="CP019698">
    <property type="protein sequence ID" value="AQS58947.1"/>
    <property type="molecule type" value="Genomic_DNA"/>
</dbReference>
<dbReference type="KEGG" id="dfg:B0537_07525"/>
<organism evidence="2 3">
    <name type="scientific">Desulforamulus ferrireducens</name>
    <dbReference type="NCBI Taxonomy" id="1833852"/>
    <lineage>
        <taxon>Bacteria</taxon>
        <taxon>Bacillati</taxon>
        <taxon>Bacillota</taxon>
        <taxon>Clostridia</taxon>
        <taxon>Eubacteriales</taxon>
        <taxon>Peptococcaceae</taxon>
        <taxon>Desulforamulus</taxon>
    </lineage>
</organism>
<sequence length="75" mass="8373">MSQSVDFRKTIYELVKENPAVAQVMQELGFKDITNPAMLNTAGRVMTIPKGASLKKIDLDTIKQVFQAKGFEVIE</sequence>
<protein>
    <recommendedName>
        <fullName evidence="1">DUF1858 domain-containing protein</fullName>
    </recommendedName>
</protein>
<proteinExistence type="predicted"/>
<reference evidence="2 3" key="1">
    <citation type="journal article" date="2016" name="Int. J. Syst. Evol. Microbiol.">
        <title>Desulfotomaculum ferrireducens sp. nov., a moderately thermophilic sulfate-reducing and dissimilatory Fe(III)-reducing bacterium isolated from compost.</title>
        <authorList>
            <person name="Yang G."/>
            <person name="Guo J."/>
            <person name="Zhuang L."/>
            <person name="Yuan Y."/>
            <person name="Zhou S."/>
        </authorList>
    </citation>
    <scope>NUCLEOTIDE SEQUENCE [LARGE SCALE GENOMIC DNA]</scope>
    <source>
        <strain evidence="2 3">GSS09</strain>
    </source>
</reference>
<dbReference type="AlphaFoldDB" id="A0A1S6IVY6"/>
<evidence type="ECO:0000313" key="3">
    <source>
        <dbReference type="Proteomes" id="UP000189464"/>
    </source>
</evidence>
<accession>A0A1S6IVY6</accession>
<feature type="domain" description="DUF1858" evidence="1">
    <location>
        <begin position="7"/>
        <end position="62"/>
    </location>
</feature>
<gene>
    <name evidence="2" type="ORF">B0537_07525</name>
</gene>
<evidence type="ECO:0000259" key="1">
    <source>
        <dbReference type="Pfam" id="PF08984"/>
    </source>
</evidence>
<dbReference type="InterPro" id="IPR038062">
    <property type="entry name" value="ScdA-like_N_sf"/>
</dbReference>
<dbReference type="InterPro" id="IPR015077">
    <property type="entry name" value="DUF1858"/>
</dbReference>
<dbReference type="SUPFAM" id="SSF140683">
    <property type="entry name" value="SP0561-like"/>
    <property type="match status" value="1"/>
</dbReference>
<dbReference type="Gene3D" id="1.10.3910.10">
    <property type="entry name" value="SP0561-like"/>
    <property type="match status" value="1"/>
</dbReference>
<dbReference type="RefSeq" id="WP_077713975.1">
    <property type="nucleotide sequence ID" value="NZ_CP019698.1"/>
</dbReference>
<evidence type="ECO:0000313" key="2">
    <source>
        <dbReference type="EMBL" id="AQS58947.1"/>
    </source>
</evidence>
<dbReference type="Proteomes" id="UP000189464">
    <property type="component" value="Chromosome"/>
</dbReference>
<dbReference type="STRING" id="1833852.B0537_07525"/>
<dbReference type="OrthoDB" id="9769774at2"/>